<gene>
    <name evidence="1" type="ORF">pEaSNUABM7_00273</name>
</gene>
<sequence>MNFVRRLKAIDQLPLITGQYYNAQAMAEQSAFGSCAFHITDRVELDGISMYIRFRANQQRLWMHPVLILASIDIEHQGCGIFTELLAEAQRVCRENKWVLQIENVLEQRFRRFLFDRSFETIGVDKDCAHGSMFWFFDEKIKESATQFQAMEENIRERAAAQKATT</sequence>
<keyword evidence="2" id="KW-1185">Reference proteome</keyword>
<evidence type="ECO:0000313" key="2">
    <source>
        <dbReference type="Proteomes" id="UP000827609"/>
    </source>
</evidence>
<name>A0AAE7WSI3_9CAUD</name>
<proteinExistence type="predicted"/>
<evidence type="ECO:0000313" key="1">
    <source>
        <dbReference type="EMBL" id="QYW04941.1"/>
    </source>
</evidence>
<dbReference type="EMBL" id="MZ475896">
    <property type="protein sequence ID" value="QYW04941.1"/>
    <property type="molecule type" value="Genomic_DNA"/>
</dbReference>
<dbReference type="Proteomes" id="UP000827609">
    <property type="component" value="Segment"/>
</dbReference>
<protein>
    <submittedName>
        <fullName evidence="1">Uncharacterized protein</fullName>
    </submittedName>
</protein>
<reference evidence="1" key="1">
    <citation type="submission" date="2021-06" db="EMBL/GenBank/DDBJ databases">
        <title>Complete genome sequence of Erwinia phage pEa_SNUABM_7.</title>
        <authorList>
            <person name="Kim S.G."/>
            <person name="Park S.C."/>
        </authorList>
    </citation>
    <scope>NUCLEOTIDE SEQUENCE</scope>
</reference>
<organism evidence="1 2">
    <name type="scientific">Erwinia phage pEa_SNUABM_7</name>
    <dbReference type="NCBI Taxonomy" id="2866695"/>
    <lineage>
        <taxon>Viruses</taxon>
        <taxon>Duplodnaviria</taxon>
        <taxon>Heunggongvirae</taxon>
        <taxon>Uroviricota</taxon>
        <taxon>Caudoviricetes</taxon>
        <taxon>Snuvirus</taxon>
        <taxon>Snuvirus SNUABM7</taxon>
    </lineage>
</organism>
<accession>A0AAE7WSI3</accession>